<dbReference type="Proteomes" id="UP000824469">
    <property type="component" value="Unassembled WGS sequence"/>
</dbReference>
<dbReference type="InterPro" id="IPR047109">
    <property type="entry name" value="CAD-like"/>
</dbReference>
<dbReference type="OMA" id="EAIFPMV"/>
<dbReference type="Gene3D" id="3.40.50.720">
    <property type="entry name" value="NAD(P)-binding Rossmann-like Domain"/>
    <property type="match status" value="1"/>
</dbReference>
<evidence type="ECO:0000256" key="3">
    <source>
        <dbReference type="ARBA" id="ARBA00022833"/>
    </source>
</evidence>
<dbReference type="GO" id="GO:0008270">
    <property type="term" value="F:zinc ion binding"/>
    <property type="evidence" value="ECO:0007669"/>
    <property type="project" value="InterPro"/>
</dbReference>
<dbReference type="PROSITE" id="PS00059">
    <property type="entry name" value="ADH_ZINC"/>
    <property type="match status" value="1"/>
</dbReference>
<dbReference type="SUPFAM" id="SSF50129">
    <property type="entry name" value="GroES-like"/>
    <property type="match status" value="1"/>
</dbReference>
<dbReference type="CDD" id="cd05283">
    <property type="entry name" value="CAD1"/>
    <property type="match status" value="1"/>
</dbReference>
<proteinExistence type="inferred from homology"/>
<evidence type="ECO:0000313" key="8">
    <source>
        <dbReference type="EMBL" id="KAH9317671.1"/>
    </source>
</evidence>
<evidence type="ECO:0000256" key="5">
    <source>
        <dbReference type="ARBA" id="ARBA00057621"/>
    </source>
</evidence>
<dbReference type="GO" id="GO:0016616">
    <property type="term" value="F:oxidoreductase activity, acting on the CH-OH group of donors, NAD or NADP as acceptor"/>
    <property type="evidence" value="ECO:0007669"/>
    <property type="project" value="InterPro"/>
</dbReference>
<dbReference type="Pfam" id="PF08240">
    <property type="entry name" value="ADH_N"/>
    <property type="match status" value="1"/>
</dbReference>
<dbReference type="FunFam" id="3.40.50.720:FF:000022">
    <property type="entry name" value="Cinnamyl alcohol dehydrogenase"/>
    <property type="match status" value="1"/>
</dbReference>
<evidence type="ECO:0000256" key="2">
    <source>
        <dbReference type="ARBA" id="ARBA00022723"/>
    </source>
</evidence>
<accession>A0AA38G7I3</accession>
<dbReference type="InterPro" id="IPR013149">
    <property type="entry name" value="ADH-like_C"/>
</dbReference>
<evidence type="ECO:0000256" key="1">
    <source>
        <dbReference type="ARBA" id="ARBA00001947"/>
    </source>
</evidence>
<comment type="function">
    <text evidence="5">Involved in lignin biosynthesis. Catalyzes the final step specific for the production of lignin monomers. Catalyzes the NADPH-dependent reduction of coniferaldehyde, 5-hydroxyconiferaldehyde, sinapaldehyde, 4-coumaraldehyde and caffeyl aldehyde to their respective alcohols.</text>
</comment>
<dbReference type="Pfam" id="PF00107">
    <property type="entry name" value="ADH_zinc_N"/>
    <property type="match status" value="1"/>
</dbReference>
<gene>
    <name evidence="8" type="ORF">KI387_019440</name>
</gene>
<dbReference type="InterPro" id="IPR020843">
    <property type="entry name" value="ER"/>
</dbReference>
<evidence type="ECO:0000256" key="6">
    <source>
        <dbReference type="RuleBase" id="RU361277"/>
    </source>
</evidence>
<dbReference type="InterPro" id="IPR011032">
    <property type="entry name" value="GroES-like_sf"/>
</dbReference>
<dbReference type="InterPro" id="IPR013154">
    <property type="entry name" value="ADH-like_N"/>
</dbReference>
<keyword evidence="3 6" id="KW-0862">Zinc</keyword>
<comment type="caution">
    <text evidence="8">The sequence shown here is derived from an EMBL/GenBank/DDBJ whole genome shotgun (WGS) entry which is preliminary data.</text>
</comment>
<name>A0AA38G7I3_TAXCH</name>
<keyword evidence="4" id="KW-0560">Oxidoreductase</keyword>
<evidence type="ECO:0000313" key="9">
    <source>
        <dbReference type="Proteomes" id="UP000824469"/>
    </source>
</evidence>
<evidence type="ECO:0000256" key="4">
    <source>
        <dbReference type="ARBA" id="ARBA00023002"/>
    </source>
</evidence>
<dbReference type="InterPro" id="IPR002328">
    <property type="entry name" value="ADH_Zn_CS"/>
</dbReference>
<dbReference type="FunFam" id="3.90.180.10:FF:000004">
    <property type="entry name" value="probable cinnamyl alcohol dehydrogenase"/>
    <property type="match status" value="1"/>
</dbReference>
<comment type="cofactor">
    <cofactor evidence="1 6">
        <name>Zn(2+)</name>
        <dbReference type="ChEBI" id="CHEBI:29105"/>
    </cofactor>
</comment>
<feature type="domain" description="Enoyl reductase (ER)" evidence="7">
    <location>
        <begin position="18"/>
        <end position="346"/>
    </location>
</feature>
<dbReference type="SMART" id="SM00829">
    <property type="entry name" value="PKS_ER"/>
    <property type="match status" value="1"/>
</dbReference>
<dbReference type="GO" id="GO:0009809">
    <property type="term" value="P:lignin biosynthetic process"/>
    <property type="evidence" value="ECO:0007669"/>
    <property type="project" value="UniProtKB-ARBA"/>
</dbReference>
<reference evidence="8 9" key="1">
    <citation type="journal article" date="2021" name="Nat. Plants">
        <title>The Taxus genome provides insights into paclitaxel biosynthesis.</title>
        <authorList>
            <person name="Xiong X."/>
            <person name="Gou J."/>
            <person name="Liao Q."/>
            <person name="Li Y."/>
            <person name="Zhou Q."/>
            <person name="Bi G."/>
            <person name="Li C."/>
            <person name="Du R."/>
            <person name="Wang X."/>
            <person name="Sun T."/>
            <person name="Guo L."/>
            <person name="Liang H."/>
            <person name="Lu P."/>
            <person name="Wu Y."/>
            <person name="Zhang Z."/>
            <person name="Ro D.K."/>
            <person name="Shang Y."/>
            <person name="Huang S."/>
            <person name="Yan J."/>
        </authorList>
    </citation>
    <scope>NUCLEOTIDE SEQUENCE [LARGE SCALE GENOMIC DNA]</scope>
    <source>
        <strain evidence="8">Ta-2019</strain>
    </source>
</reference>
<dbReference type="InterPro" id="IPR036291">
    <property type="entry name" value="NAD(P)-bd_dom_sf"/>
</dbReference>
<organism evidence="8 9">
    <name type="scientific">Taxus chinensis</name>
    <name type="common">Chinese yew</name>
    <name type="synonym">Taxus wallichiana var. chinensis</name>
    <dbReference type="NCBI Taxonomy" id="29808"/>
    <lineage>
        <taxon>Eukaryota</taxon>
        <taxon>Viridiplantae</taxon>
        <taxon>Streptophyta</taxon>
        <taxon>Embryophyta</taxon>
        <taxon>Tracheophyta</taxon>
        <taxon>Spermatophyta</taxon>
        <taxon>Pinopsida</taxon>
        <taxon>Pinidae</taxon>
        <taxon>Conifers II</taxon>
        <taxon>Cupressales</taxon>
        <taxon>Taxaceae</taxon>
        <taxon>Taxus</taxon>
    </lineage>
</organism>
<dbReference type="SUPFAM" id="SSF51735">
    <property type="entry name" value="NAD(P)-binding Rossmann-fold domains"/>
    <property type="match status" value="1"/>
</dbReference>
<dbReference type="PANTHER" id="PTHR42683">
    <property type="entry name" value="ALDEHYDE REDUCTASE"/>
    <property type="match status" value="1"/>
</dbReference>
<protein>
    <recommendedName>
        <fullName evidence="7">Enoyl reductase (ER) domain-containing protein</fullName>
    </recommendedName>
</protein>
<keyword evidence="9" id="KW-1185">Reference proteome</keyword>
<evidence type="ECO:0000259" key="7">
    <source>
        <dbReference type="SMART" id="SM00829"/>
    </source>
</evidence>
<dbReference type="Gene3D" id="3.90.180.10">
    <property type="entry name" value="Medium-chain alcohol dehydrogenases, catalytic domain"/>
    <property type="match status" value="1"/>
</dbReference>
<keyword evidence="2 6" id="KW-0479">Metal-binding</keyword>
<comment type="similarity">
    <text evidence="6">Belongs to the zinc-containing alcohol dehydrogenase family.</text>
</comment>
<dbReference type="EMBL" id="JAHRHJ020000004">
    <property type="protein sequence ID" value="KAH9317671.1"/>
    <property type="molecule type" value="Genomic_DNA"/>
</dbReference>
<dbReference type="AlphaFoldDB" id="A0AA38G7I3"/>
<sequence>MGEKRFDVQGWAAEDESGVLSPFNFTRRKTGPNDVTFRIVYCGICHSDLHMLRNEWHNSKYPLVPGHEIVGIVTEVGSEVQKFGVGDRVGVGCMVRSCHSCDPCEKGLEQFCDKVVLTYNSIDIDGSTTYGGYSSLMVCDEQFVIKVPESLPFDEAAPLLCAGITVYSPIIYFGMREPGNRLGVVGLGGLGHMAVKFGKAFGLHVTVISTSPKKEKEAKEILGADHFLISKDENQMKEAAKTLDYIIDTVSADHPLPPLLNLLKINGKLVVVGLPPKPLQFPAGSVIFGRKLVGGSGIGGIKETQEMMDFCAEHKISCTIEKIPIDYVNTAMERLVKGDVKYRFVIDNAESFRGNSKW</sequence>